<accession>A0A9W9ZJE3</accession>
<proteinExistence type="predicted"/>
<evidence type="ECO:0000313" key="4">
    <source>
        <dbReference type="Proteomes" id="UP001163046"/>
    </source>
</evidence>
<gene>
    <name evidence="3" type="ORF">OS493_035084</name>
</gene>
<organism evidence="3 4">
    <name type="scientific">Desmophyllum pertusum</name>
    <dbReference type="NCBI Taxonomy" id="174260"/>
    <lineage>
        <taxon>Eukaryota</taxon>
        <taxon>Metazoa</taxon>
        <taxon>Cnidaria</taxon>
        <taxon>Anthozoa</taxon>
        <taxon>Hexacorallia</taxon>
        <taxon>Scleractinia</taxon>
        <taxon>Caryophylliina</taxon>
        <taxon>Caryophylliidae</taxon>
        <taxon>Desmophyllum</taxon>
    </lineage>
</organism>
<evidence type="ECO:0000256" key="1">
    <source>
        <dbReference type="SAM" id="SignalP"/>
    </source>
</evidence>
<evidence type="ECO:0000313" key="3">
    <source>
        <dbReference type="EMBL" id="KAJ7382435.1"/>
    </source>
</evidence>
<dbReference type="SUPFAM" id="SSF57414">
    <property type="entry name" value="Hairpin loop containing domain-like"/>
    <property type="match status" value="1"/>
</dbReference>
<dbReference type="Gene3D" id="3.50.4.10">
    <property type="entry name" value="Hepatocyte Growth Factor"/>
    <property type="match status" value="1"/>
</dbReference>
<feature type="signal peptide" evidence="1">
    <location>
        <begin position="1"/>
        <end position="18"/>
    </location>
</feature>
<sequence length="195" mass="22781">MEILSCILLLILVHPAAVFTDRQHSGACRDNREEFGFALVGHDFRSVHADNFGRCFFECSLEERCQSVTYLWNGKECKMKKETKKSRPEDFVENPAATYMENNFRGGWTLISRLLMKDPDSPIDPVESDSYREMLPNYSSNNQFLLRNGFNQLKNDMGFTQIRFYCFKKERGRVFHIMTNKNTEGADVVKVFYRV</sequence>
<dbReference type="PROSITE" id="PS50948">
    <property type="entry name" value="PAN"/>
    <property type="match status" value="1"/>
</dbReference>
<feature type="domain" description="Apple" evidence="2">
    <location>
        <begin position="28"/>
        <end position="104"/>
    </location>
</feature>
<keyword evidence="4" id="KW-1185">Reference proteome</keyword>
<protein>
    <recommendedName>
        <fullName evidence="2">Apple domain-containing protein</fullName>
    </recommendedName>
</protein>
<dbReference type="OrthoDB" id="5956353at2759"/>
<comment type="caution">
    <text evidence="3">The sequence shown here is derived from an EMBL/GenBank/DDBJ whole genome shotgun (WGS) entry which is preliminary data.</text>
</comment>
<dbReference type="Pfam" id="PF00024">
    <property type="entry name" value="PAN_1"/>
    <property type="match status" value="1"/>
</dbReference>
<feature type="chain" id="PRO_5040996902" description="Apple domain-containing protein" evidence="1">
    <location>
        <begin position="19"/>
        <end position="195"/>
    </location>
</feature>
<name>A0A9W9ZJE3_9CNID</name>
<evidence type="ECO:0000259" key="2">
    <source>
        <dbReference type="PROSITE" id="PS50948"/>
    </source>
</evidence>
<dbReference type="InterPro" id="IPR003609">
    <property type="entry name" value="Pan_app"/>
</dbReference>
<dbReference type="EMBL" id="MU825924">
    <property type="protein sequence ID" value="KAJ7382435.1"/>
    <property type="molecule type" value="Genomic_DNA"/>
</dbReference>
<dbReference type="AlphaFoldDB" id="A0A9W9ZJE3"/>
<keyword evidence="1" id="KW-0732">Signal</keyword>
<dbReference type="Proteomes" id="UP001163046">
    <property type="component" value="Unassembled WGS sequence"/>
</dbReference>
<reference evidence="3" key="1">
    <citation type="submission" date="2023-01" db="EMBL/GenBank/DDBJ databases">
        <title>Genome assembly of the deep-sea coral Lophelia pertusa.</title>
        <authorList>
            <person name="Herrera S."/>
            <person name="Cordes E."/>
        </authorList>
    </citation>
    <scope>NUCLEOTIDE SEQUENCE</scope>
    <source>
        <strain evidence="3">USNM1676648</strain>
        <tissue evidence="3">Polyp</tissue>
    </source>
</reference>